<dbReference type="WBParaSite" id="L893_g13947.t1">
    <property type="protein sequence ID" value="L893_g13947.t1"/>
    <property type="gene ID" value="L893_g13947"/>
</dbReference>
<accession>A0A1I7Y8W9</accession>
<reference evidence="2" key="1">
    <citation type="submission" date="2016-11" db="UniProtKB">
        <authorList>
            <consortium name="WormBaseParasite"/>
        </authorList>
    </citation>
    <scope>IDENTIFICATION</scope>
</reference>
<protein>
    <submittedName>
        <fullName evidence="2">Inner membrane protein</fullName>
    </submittedName>
</protein>
<proteinExistence type="predicted"/>
<dbReference type="Proteomes" id="UP000095287">
    <property type="component" value="Unplaced"/>
</dbReference>
<name>A0A1I7Y8W9_9BILA</name>
<keyword evidence="1" id="KW-1185">Reference proteome</keyword>
<sequence length="70" mass="8018">MNNRRERMPPRPAITRNKPSWGNRLNGVYHSTFNAYILRASMIYGFRLPTIFLIITLSTNPDDGSTECSS</sequence>
<evidence type="ECO:0000313" key="2">
    <source>
        <dbReference type="WBParaSite" id="L893_g13947.t1"/>
    </source>
</evidence>
<evidence type="ECO:0000313" key="1">
    <source>
        <dbReference type="Proteomes" id="UP000095287"/>
    </source>
</evidence>
<dbReference type="AlphaFoldDB" id="A0A1I7Y8W9"/>
<organism evidence="1 2">
    <name type="scientific">Steinernema glaseri</name>
    <dbReference type="NCBI Taxonomy" id="37863"/>
    <lineage>
        <taxon>Eukaryota</taxon>
        <taxon>Metazoa</taxon>
        <taxon>Ecdysozoa</taxon>
        <taxon>Nematoda</taxon>
        <taxon>Chromadorea</taxon>
        <taxon>Rhabditida</taxon>
        <taxon>Tylenchina</taxon>
        <taxon>Panagrolaimomorpha</taxon>
        <taxon>Strongyloidoidea</taxon>
        <taxon>Steinernematidae</taxon>
        <taxon>Steinernema</taxon>
    </lineage>
</organism>